<evidence type="ECO:0000256" key="3">
    <source>
        <dbReference type="ARBA" id="ARBA00022801"/>
    </source>
</evidence>
<evidence type="ECO:0000256" key="4">
    <source>
        <dbReference type="ARBA" id="ARBA00038334"/>
    </source>
</evidence>
<dbReference type="EMBL" id="JBBNAG010000004">
    <property type="protein sequence ID" value="KAK9139313.1"/>
    <property type="molecule type" value="Genomic_DNA"/>
</dbReference>
<evidence type="ECO:0000313" key="10">
    <source>
        <dbReference type="Proteomes" id="UP001419268"/>
    </source>
</evidence>
<gene>
    <name evidence="9" type="ORF">Scep_008994</name>
</gene>
<dbReference type="PRINTS" id="PR00111">
    <property type="entry name" value="ABHYDROLASE"/>
</dbReference>
<name>A0AAP0PC49_9MAGN</name>
<comment type="caution">
    <text evidence="9">The sequence shown here is derived from an EMBL/GenBank/DDBJ whole genome shotgun (WGS) entry which is preliminary data.</text>
</comment>
<comment type="pathway">
    <text evidence="1">Secondary metabolite biosynthesis; terpenoid biosynthesis.</text>
</comment>
<evidence type="ECO:0000313" key="9">
    <source>
        <dbReference type="EMBL" id="KAK9139313.1"/>
    </source>
</evidence>
<comment type="catalytic activity">
    <reaction evidence="7">
        <text>(24S)-24,25-epoxycucurbitadienol + H2O = (24R)-24,25-dihydroxycucurbitadienol</text>
        <dbReference type="Rhea" id="RHEA:81855"/>
        <dbReference type="ChEBI" id="CHEBI:15377"/>
        <dbReference type="ChEBI" id="CHEBI:229949"/>
        <dbReference type="ChEBI" id="CHEBI:229950"/>
    </reaction>
    <physiologicalReaction direction="left-to-right" evidence="7">
        <dbReference type="Rhea" id="RHEA:81856"/>
    </physiologicalReaction>
</comment>
<dbReference type="PRINTS" id="PR00412">
    <property type="entry name" value="EPOXHYDRLASE"/>
</dbReference>
<dbReference type="AlphaFoldDB" id="A0AAP0PC49"/>
<dbReference type="Pfam" id="PF00561">
    <property type="entry name" value="Abhydrolase_1"/>
    <property type="match status" value="1"/>
</dbReference>
<evidence type="ECO:0000256" key="1">
    <source>
        <dbReference type="ARBA" id="ARBA00004721"/>
    </source>
</evidence>
<dbReference type="EC" id="3.3.2.10" evidence="2"/>
<dbReference type="InterPro" id="IPR000073">
    <property type="entry name" value="AB_hydrolase_1"/>
</dbReference>
<dbReference type="PANTHER" id="PTHR43329">
    <property type="entry name" value="EPOXIDE HYDROLASE"/>
    <property type="match status" value="1"/>
</dbReference>
<evidence type="ECO:0000256" key="6">
    <source>
        <dbReference type="ARBA" id="ARBA00058358"/>
    </source>
</evidence>
<comment type="function">
    <text evidence="6">Epoxide hydrolase involved in the biosynthesis of cucurbitacin and mogroside tetracyclic triterpene natural products (e.g. siamenoside I and mogrosides IV, V and VI). Cucurbitacins have cytotoxic properties and exhibit deterrent taste as a defense barrier against herbivores. Mogrosides are nonsugar highly oxygenated compounds used as high-intensity zero-calorie sweeteners; they also possess pharmacological properties such as regulating immunity, lowering blood sugar and lipid levels, protecting the liver, and acting as antioxidants and antitumor agents. Catalyzes the hydrolysis of aromatic epoxide-containing substrates, such as the conversion of 24,25-epoxycucurbitadienol to 24,25-dihydroxycucurbitadienol.</text>
</comment>
<dbReference type="FunFam" id="3.40.50.1820:FF:000161">
    <property type="entry name" value="Epoxide hydrolase"/>
    <property type="match status" value="1"/>
</dbReference>
<evidence type="ECO:0000256" key="2">
    <source>
        <dbReference type="ARBA" id="ARBA00013006"/>
    </source>
</evidence>
<dbReference type="GO" id="GO:0004301">
    <property type="term" value="F:epoxide hydrolase activity"/>
    <property type="evidence" value="ECO:0007669"/>
    <property type="project" value="UniProtKB-EC"/>
</dbReference>
<dbReference type="Gene3D" id="3.40.50.1820">
    <property type="entry name" value="alpha/beta hydrolase"/>
    <property type="match status" value="1"/>
</dbReference>
<sequence length="316" mass="35818">MEGIEHRIVSVNGINLHIAEKGQGPVALFLHGFPDLWFSWRHQITALSSLGYRAVAPDLRGYGDSDAPTPIHAYSCLLIVGDLIALIDSLGADQVFLVGHDWGALIAWYLCLFRPDRVRALVNLSVPFSSRHPYVKPIERNRAIFGDHYYTCRFQEPGVMEAEIARVGVERALKKFFTSIDPGPLIIPDETWFGDSSTPVILPSWLSEEDVKYYVSKFERKGFTGPLNYYRMMDRDWELMAPWTATQVKVPTKLVVGSMDLVYNLPGIKKYVHGGGFKENVPLLDEVVVIDGAGHFINQERPQEINTHIHEFFQQF</sequence>
<keyword evidence="3" id="KW-0378">Hydrolase</keyword>
<accession>A0AAP0PC49</accession>
<dbReference type="SUPFAM" id="SSF53474">
    <property type="entry name" value="alpha/beta-Hydrolases"/>
    <property type="match status" value="1"/>
</dbReference>
<dbReference type="Proteomes" id="UP001419268">
    <property type="component" value="Unassembled WGS sequence"/>
</dbReference>
<evidence type="ECO:0000256" key="5">
    <source>
        <dbReference type="ARBA" id="ARBA00051067"/>
    </source>
</evidence>
<reference evidence="9 10" key="1">
    <citation type="submission" date="2024-01" db="EMBL/GenBank/DDBJ databases">
        <title>Genome assemblies of Stephania.</title>
        <authorList>
            <person name="Yang L."/>
        </authorList>
    </citation>
    <scope>NUCLEOTIDE SEQUENCE [LARGE SCALE GENOMIC DNA]</scope>
    <source>
        <strain evidence="9">JXDWG</strain>
        <tissue evidence="9">Leaf</tissue>
    </source>
</reference>
<keyword evidence="10" id="KW-1185">Reference proteome</keyword>
<dbReference type="InterPro" id="IPR000639">
    <property type="entry name" value="Epox_hydrolase-like"/>
</dbReference>
<evidence type="ECO:0000259" key="8">
    <source>
        <dbReference type="Pfam" id="PF00561"/>
    </source>
</evidence>
<evidence type="ECO:0000256" key="7">
    <source>
        <dbReference type="ARBA" id="ARBA00093212"/>
    </source>
</evidence>
<comment type="catalytic activity">
    <reaction evidence="5">
        <text>an epoxide + H2O = an ethanediol</text>
        <dbReference type="Rhea" id="RHEA:19037"/>
        <dbReference type="ChEBI" id="CHEBI:15377"/>
        <dbReference type="ChEBI" id="CHEBI:32955"/>
        <dbReference type="ChEBI" id="CHEBI:140594"/>
        <dbReference type="EC" id="3.3.2.10"/>
    </reaction>
    <physiologicalReaction direction="left-to-right" evidence="5">
        <dbReference type="Rhea" id="RHEA:19038"/>
    </physiologicalReaction>
</comment>
<protein>
    <recommendedName>
        <fullName evidence="2">soluble epoxide hydrolase</fullName>
        <ecNumber evidence="2">3.3.2.10</ecNumber>
    </recommendedName>
</protein>
<proteinExistence type="inferred from homology"/>
<organism evidence="9 10">
    <name type="scientific">Stephania cephalantha</name>
    <dbReference type="NCBI Taxonomy" id="152367"/>
    <lineage>
        <taxon>Eukaryota</taxon>
        <taxon>Viridiplantae</taxon>
        <taxon>Streptophyta</taxon>
        <taxon>Embryophyta</taxon>
        <taxon>Tracheophyta</taxon>
        <taxon>Spermatophyta</taxon>
        <taxon>Magnoliopsida</taxon>
        <taxon>Ranunculales</taxon>
        <taxon>Menispermaceae</taxon>
        <taxon>Menispermoideae</taxon>
        <taxon>Cissampelideae</taxon>
        <taxon>Stephania</taxon>
    </lineage>
</organism>
<dbReference type="InterPro" id="IPR029058">
    <property type="entry name" value="AB_hydrolase_fold"/>
</dbReference>
<comment type="similarity">
    <text evidence="4">Belongs to the AB hydrolase superfamily. Epoxide hydrolase family.</text>
</comment>
<feature type="domain" description="AB hydrolase-1" evidence="8">
    <location>
        <begin position="28"/>
        <end position="128"/>
    </location>
</feature>